<gene>
    <name evidence="2" type="ORF">GLW04_15980</name>
</gene>
<dbReference type="Proteomes" id="UP000460949">
    <property type="component" value="Unassembled WGS sequence"/>
</dbReference>
<dbReference type="Gene3D" id="1.25.40.10">
    <property type="entry name" value="Tetratricopeptide repeat domain"/>
    <property type="match status" value="1"/>
</dbReference>
<reference evidence="2 3" key="1">
    <citation type="submission" date="2019-11" db="EMBL/GenBank/DDBJ databases">
        <title>Genome sequences of 17 halophilic strains isolated from different environments.</title>
        <authorList>
            <person name="Furrow R.E."/>
        </authorList>
    </citation>
    <scope>NUCLEOTIDE SEQUENCE [LARGE SCALE GENOMIC DNA]</scope>
    <source>
        <strain evidence="2 3">22511_23_Filter</strain>
    </source>
</reference>
<dbReference type="InterPro" id="IPR011990">
    <property type="entry name" value="TPR-like_helical_dom_sf"/>
</dbReference>
<evidence type="ECO:0000256" key="1">
    <source>
        <dbReference type="PROSITE-ProRule" id="PRU00339"/>
    </source>
</evidence>
<dbReference type="RefSeq" id="WP_160839044.1">
    <property type="nucleotide sequence ID" value="NZ_WMET01000004.1"/>
</dbReference>
<evidence type="ECO:0008006" key="4">
    <source>
        <dbReference type="Google" id="ProtNLM"/>
    </source>
</evidence>
<sequence>MTMIHLSIPKQKQPLWIKAERAAFFEQTQLIEGYDDENCWLLFFFKQTFLTAVKTKKMKRTSYASRVWKEGLVYEHPHPFLTGLIDAEKPLNKINYPQLKKKAARHFTRQEQSRILTLFESFIPKKQLLADIKAIFYTCRREGKMFESYTIVREMERLAPESRFVKEISHDLAFASFSEAYHKREASLYTRDRLYAEDHASVEEKSRHLLNENRKMEHLAHRIGALPPTLSAEEAETFLHIVKDTFDPVDQMYLLEPLISSRPSYDQLTDFLLNLYLEHRCVEPSAGIVQRFDVLPHPDQMAAAAAVLDEIDMRQSLDAVHILLEKILPVLPESTGHLVEKYIEALFSEMEVAELIERIRPLSEKSPSFKKIVRMKEISGDLDHLLELGEGYYHFHQLDQALECFQMEMELQPDRPEPLQWLVRVYQDKQMMEESKAYQKLCVDLQKRN</sequence>
<comment type="caution">
    <text evidence="2">The sequence shown here is derived from an EMBL/GenBank/DDBJ whole genome shotgun (WGS) entry which is preliminary data.</text>
</comment>
<dbReference type="AlphaFoldDB" id="A0A845DYK8"/>
<dbReference type="PROSITE" id="PS50005">
    <property type="entry name" value="TPR"/>
    <property type="match status" value="1"/>
</dbReference>
<dbReference type="InterPro" id="IPR019734">
    <property type="entry name" value="TPR_rpt"/>
</dbReference>
<proteinExistence type="predicted"/>
<evidence type="ECO:0000313" key="3">
    <source>
        <dbReference type="Proteomes" id="UP000460949"/>
    </source>
</evidence>
<feature type="repeat" description="TPR" evidence="1">
    <location>
        <begin position="382"/>
        <end position="415"/>
    </location>
</feature>
<protein>
    <recommendedName>
        <fullName evidence="4">Tetratricopeptide repeat protein</fullName>
    </recommendedName>
</protein>
<accession>A0A845DYK8</accession>
<name>A0A845DYK8_9BACI</name>
<keyword evidence="1" id="KW-0802">TPR repeat</keyword>
<dbReference type="EMBL" id="WMET01000004">
    <property type="protein sequence ID" value="MYL21402.1"/>
    <property type="molecule type" value="Genomic_DNA"/>
</dbReference>
<dbReference type="SUPFAM" id="SSF48452">
    <property type="entry name" value="TPR-like"/>
    <property type="match status" value="1"/>
</dbReference>
<organism evidence="2 3">
    <name type="scientific">Halobacillus litoralis</name>
    <dbReference type="NCBI Taxonomy" id="45668"/>
    <lineage>
        <taxon>Bacteria</taxon>
        <taxon>Bacillati</taxon>
        <taxon>Bacillota</taxon>
        <taxon>Bacilli</taxon>
        <taxon>Bacillales</taxon>
        <taxon>Bacillaceae</taxon>
        <taxon>Halobacillus</taxon>
    </lineage>
</organism>
<evidence type="ECO:0000313" key="2">
    <source>
        <dbReference type="EMBL" id="MYL21402.1"/>
    </source>
</evidence>